<evidence type="ECO:0000313" key="3">
    <source>
        <dbReference type="EMBL" id="OAJ63534.1"/>
    </source>
</evidence>
<dbReference type="InterPro" id="IPR025512">
    <property type="entry name" value="DUF4399"/>
</dbReference>
<dbReference type="EMBL" id="LXJZ01000020">
    <property type="protein sequence ID" value="OAJ63534.1"/>
    <property type="molecule type" value="Genomic_DNA"/>
</dbReference>
<evidence type="ECO:0000313" key="2">
    <source>
        <dbReference type="EMBL" id="OAJ52169.1"/>
    </source>
</evidence>
<proteinExistence type="predicted"/>
<dbReference type="Pfam" id="PF14347">
    <property type="entry name" value="DUF4399"/>
    <property type="match status" value="1"/>
</dbReference>
<sequence>MRRNPTPVVPNLPHRATAGAPARRAVLRSVWRTVVVAAIGSVMPLRFALAEQTPSPPGAEEYIIWPADGAVIHGGKLWVRMGLRNMGVCPKGIAHPNTGHHHLLIDTDLPALDQEIPSDRNHLHFGAGETDARIELPPGKHTLQLILGDHNHVPHVPPVYSKKITITVLKD</sequence>
<dbReference type="EMBL" id="LXKA01000382">
    <property type="protein sequence ID" value="OAJ52169.1"/>
    <property type="molecule type" value="Genomic_DNA"/>
</dbReference>
<keyword evidence="4" id="KW-1185">Reference proteome</keyword>
<evidence type="ECO:0000259" key="1">
    <source>
        <dbReference type="Pfam" id="PF14347"/>
    </source>
</evidence>
<organism evidence="2 5">
    <name type="scientific">Paraburkholderia ginsengiterrae</name>
    <dbReference type="NCBI Taxonomy" id="1462993"/>
    <lineage>
        <taxon>Bacteria</taxon>
        <taxon>Pseudomonadati</taxon>
        <taxon>Pseudomonadota</taxon>
        <taxon>Betaproteobacteria</taxon>
        <taxon>Burkholderiales</taxon>
        <taxon>Burkholderiaceae</taxon>
        <taxon>Paraburkholderia</taxon>
    </lineage>
</organism>
<accession>A0A1A9MZ69</accession>
<dbReference type="AlphaFoldDB" id="A0A1A9MZ69"/>
<reference evidence="4 5" key="1">
    <citation type="submission" date="2016-04" db="EMBL/GenBank/DDBJ databases">
        <title>Reclassification of Paraburkholderia panaciterrae (Farh et al. 2015) Dobritsa &amp; Samadpour 2016 as a later homotypic synonym of Paraburkholderia ginsengiterrae (Farh et al. 2015) Dobritsa &amp; Samadpour 2016.</title>
        <authorList>
            <person name="Dobritsa A.P."/>
            <person name="Kutumbaka K."/>
            <person name="Samadpour M."/>
        </authorList>
    </citation>
    <scope>NUCLEOTIDE SEQUENCE [LARGE SCALE GENOMIC DNA]</scope>
    <source>
        <strain evidence="2 5">DCY85</strain>
        <strain evidence="3 4">DCY85-1</strain>
    </source>
</reference>
<comment type="caution">
    <text evidence="2">The sequence shown here is derived from an EMBL/GenBank/DDBJ whole genome shotgun (WGS) entry which is preliminary data.</text>
</comment>
<protein>
    <recommendedName>
        <fullName evidence="1">DUF4399 domain-containing protein</fullName>
    </recommendedName>
</protein>
<evidence type="ECO:0000313" key="5">
    <source>
        <dbReference type="Proteomes" id="UP000078116"/>
    </source>
</evidence>
<dbReference type="Proteomes" id="UP000078116">
    <property type="component" value="Unassembled WGS sequence"/>
</dbReference>
<name>A0A1A9MZ69_9BURK</name>
<dbReference type="STRING" id="1462993.A6V36_18815"/>
<feature type="domain" description="DUF4399" evidence="1">
    <location>
        <begin position="79"/>
        <end position="168"/>
    </location>
</feature>
<dbReference type="RefSeq" id="WP_064265199.1">
    <property type="nucleotide sequence ID" value="NZ_LXJZ01000020.1"/>
</dbReference>
<dbReference type="Proteomes" id="UP000077961">
    <property type="component" value="Unassembled WGS sequence"/>
</dbReference>
<gene>
    <name evidence="3" type="ORF">A6V36_18815</name>
    <name evidence="2" type="ORF">A6V37_10995</name>
</gene>
<dbReference type="OrthoDB" id="531568at2"/>
<evidence type="ECO:0000313" key="4">
    <source>
        <dbReference type="Proteomes" id="UP000077961"/>
    </source>
</evidence>